<proteinExistence type="predicted"/>
<evidence type="ECO:0000259" key="1">
    <source>
        <dbReference type="Pfam" id="PF03178"/>
    </source>
</evidence>
<dbReference type="VEuPathDB" id="VectorBase:HLOH_057037"/>
<organism evidence="2 3">
    <name type="scientific">Haemaphysalis longicornis</name>
    <name type="common">Bush tick</name>
    <dbReference type="NCBI Taxonomy" id="44386"/>
    <lineage>
        <taxon>Eukaryota</taxon>
        <taxon>Metazoa</taxon>
        <taxon>Ecdysozoa</taxon>
        <taxon>Arthropoda</taxon>
        <taxon>Chelicerata</taxon>
        <taxon>Arachnida</taxon>
        <taxon>Acari</taxon>
        <taxon>Parasitiformes</taxon>
        <taxon>Ixodida</taxon>
        <taxon>Ixodoidea</taxon>
        <taxon>Ixodidae</taxon>
        <taxon>Haemaphysalinae</taxon>
        <taxon>Haemaphysalis</taxon>
    </lineage>
</organism>
<accession>A0A9J6GDI7</accession>
<feature type="domain" description="RSE1/DDB1/CPSF1 C-terminal" evidence="1">
    <location>
        <begin position="18"/>
        <end position="128"/>
    </location>
</feature>
<evidence type="ECO:0000313" key="2">
    <source>
        <dbReference type="EMBL" id="KAH9372452.1"/>
    </source>
</evidence>
<gene>
    <name evidence="2" type="ORF">HPB48_011302</name>
</gene>
<evidence type="ECO:0000313" key="3">
    <source>
        <dbReference type="Proteomes" id="UP000821853"/>
    </source>
</evidence>
<sequence>MVPRRALESVGASGTYAIAKDYKTNWMCGVEILDDDNFLGAETAMNLFTCQKDSNFLGTGRERLGRVFTPFNSAVDDERRRLSQVAQYHLGEFVNVFRRGSLVRQNMTELASAVQGSVLFGTIHGAIGEGLFSLFFRHSFHVVHLTSVD</sequence>
<dbReference type="GO" id="GO:0005634">
    <property type="term" value="C:nucleus"/>
    <property type="evidence" value="ECO:0007669"/>
    <property type="project" value="InterPro"/>
</dbReference>
<dbReference type="GO" id="GO:0003676">
    <property type="term" value="F:nucleic acid binding"/>
    <property type="evidence" value="ECO:0007669"/>
    <property type="project" value="InterPro"/>
</dbReference>
<dbReference type="Pfam" id="PF03178">
    <property type="entry name" value="CPSF_A"/>
    <property type="match status" value="1"/>
</dbReference>
<dbReference type="EMBL" id="JABSTR010000006">
    <property type="protein sequence ID" value="KAH9372452.1"/>
    <property type="molecule type" value="Genomic_DNA"/>
</dbReference>
<reference evidence="2 3" key="1">
    <citation type="journal article" date="2020" name="Cell">
        <title>Large-Scale Comparative Analyses of Tick Genomes Elucidate Their Genetic Diversity and Vector Capacities.</title>
        <authorList>
            <consortium name="Tick Genome and Microbiome Consortium (TIGMIC)"/>
            <person name="Jia N."/>
            <person name="Wang J."/>
            <person name="Shi W."/>
            <person name="Du L."/>
            <person name="Sun Y."/>
            <person name="Zhan W."/>
            <person name="Jiang J.F."/>
            <person name="Wang Q."/>
            <person name="Zhang B."/>
            <person name="Ji P."/>
            <person name="Bell-Sakyi L."/>
            <person name="Cui X.M."/>
            <person name="Yuan T.T."/>
            <person name="Jiang B.G."/>
            <person name="Yang W.F."/>
            <person name="Lam T.T."/>
            <person name="Chang Q.C."/>
            <person name="Ding S.J."/>
            <person name="Wang X.J."/>
            <person name="Zhu J.G."/>
            <person name="Ruan X.D."/>
            <person name="Zhao L."/>
            <person name="Wei J.T."/>
            <person name="Ye R.Z."/>
            <person name="Que T.C."/>
            <person name="Du C.H."/>
            <person name="Zhou Y.H."/>
            <person name="Cheng J.X."/>
            <person name="Dai P.F."/>
            <person name="Guo W.B."/>
            <person name="Han X.H."/>
            <person name="Huang E.J."/>
            <person name="Li L.F."/>
            <person name="Wei W."/>
            <person name="Gao Y.C."/>
            <person name="Liu J.Z."/>
            <person name="Shao H.Z."/>
            <person name="Wang X."/>
            <person name="Wang C.C."/>
            <person name="Yang T.C."/>
            <person name="Huo Q.B."/>
            <person name="Li W."/>
            <person name="Chen H.Y."/>
            <person name="Chen S.E."/>
            <person name="Zhou L.G."/>
            <person name="Ni X.B."/>
            <person name="Tian J.H."/>
            <person name="Sheng Y."/>
            <person name="Liu T."/>
            <person name="Pan Y.S."/>
            <person name="Xia L.Y."/>
            <person name="Li J."/>
            <person name="Zhao F."/>
            <person name="Cao W.C."/>
        </authorList>
    </citation>
    <scope>NUCLEOTIDE SEQUENCE [LARGE SCALE GENOMIC DNA]</scope>
    <source>
        <strain evidence="2">HaeL-2018</strain>
    </source>
</reference>
<dbReference type="OrthoDB" id="433457at2759"/>
<keyword evidence="3" id="KW-1185">Reference proteome</keyword>
<protein>
    <recommendedName>
        <fullName evidence="1">RSE1/DDB1/CPSF1 C-terminal domain-containing protein</fullName>
    </recommendedName>
</protein>
<dbReference type="Gene3D" id="2.130.10.10">
    <property type="entry name" value="YVTN repeat-like/Quinoprotein amine dehydrogenase"/>
    <property type="match status" value="1"/>
</dbReference>
<dbReference type="InterPro" id="IPR050358">
    <property type="entry name" value="RSE1/DDB1/CFT1"/>
</dbReference>
<dbReference type="InterPro" id="IPR004871">
    <property type="entry name" value="RSE1/DDB1/CPSF1_C"/>
</dbReference>
<dbReference type="Proteomes" id="UP000821853">
    <property type="component" value="Chromosome 4"/>
</dbReference>
<dbReference type="InterPro" id="IPR015943">
    <property type="entry name" value="WD40/YVTN_repeat-like_dom_sf"/>
</dbReference>
<dbReference type="AlphaFoldDB" id="A0A9J6GDI7"/>
<dbReference type="PANTHER" id="PTHR10644">
    <property type="entry name" value="DNA REPAIR/RNA PROCESSING CPSF FAMILY"/>
    <property type="match status" value="1"/>
</dbReference>
<comment type="caution">
    <text evidence="2">The sequence shown here is derived from an EMBL/GenBank/DDBJ whole genome shotgun (WGS) entry which is preliminary data.</text>
</comment>
<name>A0A9J6GDI7_HAELO</name>